<keyword evidence="6 7" id="KW-0472">Membrane</keyword>
<keyword evidence="5 7" id="KW-1133">Transmembrane helix</keyword>
<comment type="caution">
    <text evidence="9">The sequence shown here is derived from an EMBL/GenBank/DDBJ whole genome shotgun (WGS) entry which is preliminary data.</text>
</comment>
<evidence type="ECO:0000256" key="2">
    <source>
        <dbReference type="ARBA" id="ARBA00005551"/>
    </source>
</evidence>
<comment type="subcellular location">
    <subcellularLocation>
        <location evidence="1">Membrane</location>
        <topology evidence="1">Multi-pass membrane protein</topology>
    </subcellularLocation>
</comment>
<evidence type="ECO:0000313" key="10">
    <source>
        <dbReference type="Proteomes" id="UP000265882"/>
    </source>
</evidence>
<dbReference type="GO" id="GO:0016020">
    <property type="term" value="C:membrane"/>
    <property type="evidence" value="ECO:0007669"/>
    <property type="project" value="UniProtKB-SubCell"/>
</dbReference>
<dbReference type="GO" id="GO:0006813">
    <property type="term" value="P:potassium ion transport"/>
    <property type="evidence" value="ECO:0007669"/>
    <property type="project" value="InterPro"/>
</dbReference>
<dbReference type="InterPro" id="IPR006153">
    <property type="entry name" value="Cation/H_exchanger_TM"/>
</dbReference>
<feature type="transmembrane region" description="Helical" evidence="7">
    <location>
        <begin position="12"/>
        <end position="30"/>
    </location>
</feature>
<feature type="transmembrane region" description="Helical" evidence="7">
    <location>
        <begin position="37"/>
        <end position="56"/>
    </location>
</feature>
<feature type="transmembrane region" description="Helical" evidence="7">
    <location>
        <begin position="332"/>
        <end position="352"/>
    </location>
</feature>
<dbReference type="InterPro" id="IPR003148">
    <property type="entry name" value="RCK_N"/>
</dbReference>
<accession>A0A3A4PDX2</accession>
<organism evidence="9 10">
    <name type="scientific">Abyssobacteria bacterium (strain SURF_5)</name>
    <dbReference type="NCBI Taxonomy" id="2093360"/>
    <lineage>
        <taxon>Bacteria</taxon>
        <taxon>Pseudomonadati</taxon>
        <taxon>Candidatus Hydrogenedentota</taxon>
        <taxon>Candidatus Abyssobacteria</taxon>
    </lineage>
</organism>
<feature type="transmembrane region" description="Helical" evidence="7">
    <location>
        <begin position="279"/>
        <end position="298"/>
    </location>
</feature>
<dbReference type="SUPFAM" id="SSF51735">
    <property type="entry name" value="NAD(P)-binding Rossmann-fold domains"/>
    <property type="match status" value="1"/>
</dbReference>
<feature type="transmembrane region" description="Helical" evidence="7">
    <location>
        <begin position="154"/>
        <end position="176"/>
    </location>
</feature>
<evidence type="ECO:0000256" key="4">
    <source>
        <dbReference type="ARBA" id="ARBA00022692"/>
    </source>
</evidence>
<dbReference type="InterPro" id="IPR038770">
    <property type="entry name" value="Na+/solute_symporter_sf"/>
</dbReference>
<dbReference type="Pfam" id="PF02254">
    <property type="entry name" value="TrkA_N"/>
    <property type="match status" value="1"/>
</dbReference>
<dbReference type="Pfam" id="PF00999">
    <property type="entry name" value="Na_H_Exchanger"/>
    <property type="match status" value="1"/>
</dbReference>
<proteinExistence type="inferred from homology"/>
<feature type="transmembrane region" description="Helical" evidence="7">
    <location>
        <begin position="226"/>
        <end position="243"/>
    </location>
</feature>
<evidence type="ECO:0000259" key="8">
    <source>
        <dbReference type="PROSITE" id="PS51201"/>
    </source>
</evidence>
<dbReference type="InterPro" id="IPR036291">
    <property type="entry name" value="NAD(P)-bd_dom_sf"/>
</dbReference>
<dbReference type="GO" id="GO:0015297">
    <property type="term" value="F:antiporter activity"/>
    <property type="evidence" value="ECO:0007669"/>
    <property type="project" value="InterPro"/>
</dbReference>
<dbReference type="GO" id="GO:1902600">
    <property type="term" value="P:proton transmembrane transport"/>
    <property type="evidence" value="ECO:0007669"/>
    <property type="project" value="InterPro"/>
</dbReference>
<feature type="transmembrane region" description="Helical" evidence="7">
    <location>
        <begin position="121"/>
        <end position="142"/>
    </location>
</feature>
<comment type="similarity">
    <text evidence="2">Belongs to the monovalent cation:proton antiporter 2 (CPA2) transporter (TC 2.A.37) family.</text>
</comment>
<feature type="transmembrane region" description="Helical" evidence="7">
    <location>
        <begin position="188"/>
        <end position="206"/>
    </location>
</feature>
<dbReference type="Proteomes" id="UP000265882">
    <property type="component" value="Unassembled WGS sequence"/>
</dbReference>
<feature type="transmembrane region" description="Helical" evidence="7">
    <location>
        <begin position="364"/>
        <end position="383"/>
    </location>
</feature>
<dbReference type="PANTHER" id="PTHR42751:SF3">
    <property type="entry name" value="SODIUM_GLUTAMATE SYMPORTER"/>
    <property type="match status" value="1"/>
</dbReference>
<name>A0A3A4PDX2_ABYX5</name>
<sequence>MNPAAAPTFWNPLLDMVVLLAAALFLGLLFERFKQSAILGYLAAGAALGPGGLNLISSREMVSAMAELGVALLLFTIGLEFSLSRLRRLGAIAVGGGSLQIALTAAIVAAGGWAFGLSPAVAIALGLMVAPSSTACVLRVLSERAEIESIHGRNALGILLLQDIAVVPLVLLMTMLGGEGTPLQAVTGLGRSILLVVLFVGVFYLLSNYVLPRLFDITIVSKNRELPILLAAVTVLGSTWAAHALQLSPALGAFIAGFLLAGTPFATQTRADVGALRTLFVTLFFASIGMLADMHFVLRQWPLVAVAVTLIVTGKALIIWPIALLFRNSNRYAVATALSLAQVGEFSFLLAQVAQNRGVLDENFFRLFVTATVATLFLTPYMVASAPRVGEWVDQRIRRKKVRAREPIAPEGGLFNHIIVIGYGPAGRHVVETLRATDFHVLVIEMNPRTVAAMRRDKIDAHVGDASQAEVLEHAQVSTAQAVVVTVPDHRIALQVIRQARALSPKALVFARARYHIFAGDLVSAGAHVVVDEEQEVGNSLSLEVLKQTRQVR</sequence>
<protein>
    <submittedName>
        <fullName evidence="9">Sodium:proton exchanger</fullName>
    </submittedName>
</protein>
<dbReference type="Gene3D" id="3.40.50.720">
    <property type="entry name" value="NAD(P)-binding Rossmann-like Domain"/>
    <property type="match status" value="1"/>
</dbReference>
<dbReference type="EMBL" id="QZKU01000012">
    <property type="protein sequence ID" value="RJP26174.1"/>
    <property type="molecule type" value="Genomic_DNA"/>
</dbReference>
<dbReference type="PANTHER" id="PTHR42751">
    <property type="entry name" value="SODIUM/HYDROGEN EXCHANGER FAMILY/TRKA DOMAIN PROTEIN"/>
    <property type="match status" value="1"/>
</dbReference>
<reference evidence="9 10" key="1">
    <citation type="journal article" date="2017" name="ISME J.">
        <title>Energy and carbon metabolisms in a deep terrestrial subsurface fluid microbial community.</title>
        <authorList>
            <person name="Momper L."/>
            <person name="Jungbluth S.P."/>
            <person name="Lee M.D."/>
            <person name="Amend J.P."/>
        </authorList>
    </citation>
    <scope>NUCLEOTIDE SEQUENCE [LARGE SCALE GENOMIC DNA]</scope>
    <source>
        <strain evidence="9">SURF_5</strain>
    </source>
</reference>
<evidence type="ECO:0000256" key="5">
    <source>
        <dbReference type="ARBA" id="ARBA00022989"/>
    </source>
</evidence>
<keyword evidence="3" id="KW-0813">Transport</keyword>
<feature type="transmembrane region" description="Helical" evidence="7">
    <location>
        <begin position="249"/>
        <end position="267"/>
    </location>
</feature>
<evidence type="ECO:0000256" key="3">
    <source>
        <dbReference type="ARBA" id="ARBA00022448"/>
    </source>
</evidence>
<gene>
    <name evidence="9" type="ORF">C4520_01035</name>
</gene>
<evidence type="ECO:0000313" key="9">
    <source>
        <dbReference type="EMBL" id="RJP26174.1"/>
    </source>
</evidence>
<dbReference type="Gene3D" id="1.20.1530.20">
    <property type="match status" value="1"/>
</dbReference>
<feature type="transmembrane region" description="Helical" evidence="7">
    <location>
        <begin position="304"/>
        <end position="325"/>
    </location>
</feature>
<dbReference type="PROSITE" id="PS51201">
    <property type="entry name" value="RCK_N"/>
    <property type="match status" value="1"/>
</dbReference>
<feature type="transmembrane region" description="Helical" evidence="7">
    <location>
        <begin position="91"/>
        <end position="115"/>
    </location>
</feature>
<evidence type="ECO:0000256" key="7">
    <source>
        <dbReference type="SAM" id="Phobius"/>
    </source>
</evidence>
<dbReference type="AlphaFoldDB" id="A0A3A4PDX2"/>
<feature type="transmembrane region" description="Helical" evidence="7">
    <location>
        <begin position="62"/>
        <end position="79"/>
    </location>
</feature>
<evidence type="ECO:0000256" key="6">
    <source>
        <dbReference type="ARBA" id="ARBA00023136"/>
    </source>
</evidence>
<keyword evidence="4 7" id="KW-0812">Transmembrane</keyword>
<feature type="domain" description="RCK N-terminal" evidence="8">
    <location>
        <begin position="415"/>
        <end position="531"/>
    </location>
</feature>
<evidence type="ECO:0000256" key="1">
    <source>
        <dbReference type="ARBA" id="ARBA00004141"/>
    </source>
</evidence>